<organism evidence="1 2">
    <name type="scientific">Pedobacter vanadiisoli</name>
    <dbReference type="NCBI Taxonomy" id="1761975"/>
    <lineage>
        <taxon>Bacteria</taxon>
        <taxon>Pseudomonadati</taxon>
        <taxon>Bacteroidota</taxon>
        <taxon>Sphingobacteriia</taxon>
        <taxon>Sphingobacteriales</taxon>
        <taxon>Sphingobacteriaceae</taxon>
        <taxon>Pedobacter</taxon>
    </lineage>
</organism>
<sequence>MAATRSKAYSGTALTQMPLNLLSKKERLFSLVLESKTRVSWER</sequence>
<dbReference type="RefSeq" id="WP_379079661.1">
    <property type="nucleotide sequence ID" value="NZ_JBHULL010000010.1"/>
</dbReference>
<accession>A0ABW5MM38</accession>
<proteinExistence type="predicted"/>
<comment type="caution">
    <text evidence="1">The sequence shown here is derived from an EMBL/GenBank/DDBJ whole genome shotgun (WGS) entry which is preliminary data.</text>
</comment>
<keyword evidence="2" id="KW-1185">Reference proteome</keyword>
<protein>
    <submittedName>
        <fullName evidence="1">Uncharacterized protein</fullName>
    </submittedName>
</protein>
<dbReference type="EMBL" id="JBHULL010000010">
    <property type="protein sequence ID" value="MFD2583455.1"/>
    <property type="molecule type" value="Genomic_DNA"/>
</dbReference>
<gene>
    <name evidence="1" type="ORF">ACFSR6_13235</name>
</gene>
<reference evidence="2" key="1">
    <citation type="journal article" date="2019" name="Int. J. Syst. Evol. Microbiol.">
        <title>The Global Catalogue of Microorganisms (GCM) 10K type strain sequencing project: providing services to taxonomists for standard genome sequencing and annotation.</title>
        <authorList>
            <consortium name="The Broad Institute Genomics Platform"/>
            <consortium name="The Broad Institute Genome Sequencing Center for Infectious Disease"/>
            <person name="Wu L."/>
            <person name="Ma J."/>
        </authorList>
    </citation>
    <scope>NUCLEOTIDE SEQUENCE [LARGE SCALE GENOMIC DNA]</scope>
    <source>
        <strain evidence="2">KCTC 42866</strain>
    </source>
</reference>
<evidence type="ECO:0000313" key="2">
    <source>
        <dbReference type="Proteomes" id="UP001597461"/>
    </source>
</evidence>
<evidence type="ECO:0000313" key="1">
    <source>
        <dbReference type="EMBL" id="MFD2583455.1"/>
    </source>
</evidence>
<name>A0ABW5MM38_9SPHI</name>
<dbReference type="Proteomes" id="UP001597461">
    <property type="component" value="Unassembled WGS sequence"/>
</dbReference>